<keyword evidence="1" id="KW-1133">Transmembrane helix</keyword>
<dbReference type="Proteomes" id="UP000243739">
    <property type="component" value="Unassembled WGS sequence"/>
</dbReference>
<evidence type="ECO:0000313" key="3">
    <source>
        <dbReference type="Proteomes" id="UP000243739"/>
    </source>
</evidence>
<dbReference type="EMBL" id="MIJF01000023">
    <property type="protein sequence ID" value="OEF99455.1"/>
    <property type="molecule type" value="Genomic_DNA"/>
</dbReference>
<keyword evidence="1" id="KW-0472">Membrane</keyword>
<dbReference type="STRING" id="337097.BHF71_09085"/>
<dbReference type="RefSeq" id="WP_069656688.1">
    <property type="nucleotide sequence ID" value="NZ_MIJF01000023.1"/>
</dbReference>
<reference evidence="2 3" key="1">
    <citation type="submission" date="2016-09" db="EMBL/GenBank/DDBJ databases">
        <title>Draft genome sequence for the type strain of Vulcanibacillus modesticaldus BR, a strictly anaerobic, moderately thermophilic, and nitrate-reducing bacterium from deep sea-hydrothermal vents of the Mid-Atlantic Ridge.</title>
        <authorList>
            <person name="Abin C.A."/>
            <person name="Hollibaugh J.T."/>
        </authorList>
    </citation>
    <scope>NUCLEOTIDE SEQUENCE [LARGE SCALE GENOMIC DNA]</scope>
    <source>
        <strain evidence="2 3">BR</strain>
    </source>
</reference>
<feature type="transmembrane region" description="Helical" evidence="1">
    <location>
        <begin position="22"/>
        <end position="47"/>
    </location>
</feature>
<keyword evidence="1" id="KW-0812">Transmembrane</keyword>
<comment type="caution">
    <text evidence="2">The sequence shown here is derived from an EMBL/GenBank/DDBJ whole genome shotgun (WGS) entry which is preliminary data.</text>
</comment>
<evidence type="ECO:0000313" key="2">
    <source>
        <dbReference type="EMBL" id="OEF99455.1"/>
    </source>
</evidence>
<evidence type="ECO:0000256" key="1">
    <source>
        <dbReference type="SAM" id="Phobius"/>
    </source>
</evidence>
<name>A0A1D2YUX6_9BACI</name>
<organism evidence="2 3">
    <name type="scientific">Vulcanibacillus modesticaldus</name>
    <dbReference type="NCBI Taxonomy" id="337097"/>
    <lineage>
        <taxon>Bacteria</taxon>
        <taxon>Bacillati</taxon>
        <taxon>Bacillota</taxon>
        <taxon>Bacilli</taxon>
        <taxon>Bacillales</taxon>
        <taxon>Bacillaceae</taxon>
        <taxon>Vulcanibacillus</taxon>
    </lineage>
</organism>
<dbReference type="AlphaFoldDB" id="A0A1D2YUX6"/>
<accession>A0A1D2YUX6</accession>
<protein>
    <submittedName>
        <fullName evidence="2">Uncharacterized protein</fullName>
    </submittedName>
</protein>
<gene>
    <name evidence="2" type="ORF">BHF71_09085</name>
</gene>
<sequence>MALKDLVTPEQRKTKTYKILRIYYYFSWLIFIAGIVALFYVFSFLIYKQFWKIPGLYLDSIILLMFPLIPLSGGLYGINKIKMEIHEVDWDEVIKVDSETEEPPWSEIQ</sequence>
<feature type="transmembrane region" description="Helical" evidence="1">
    <location>
        <begin position="53"/>
        <end position="76"/>
    </location>
</feature>
<keyword evidence="3" id="KW-1185">Reference proteome</keyword>
<proteinExistence type="predicted"/>